<dbReference type="Proteomes" id="UP001401887">
    <property type="component" value="Unassembled WGS sequence"/>
</dbReference>
<evidence type="ECO:0008006" key="4">
    <source>
        <dbReference type="Google" id="ProtNLM"/>
    </source>
</evidence>
<keyword evidence="1" id="KW-1133">Transmembrane helix</keyword>
<feature type="transmembrane region" description="Helical" evidence="1">
    <location>
        <begin position="48"/>
        <end position="70"/>
    </location>
</feature>
<dbReference type="RefSeq" id="WP_345468437.1">
    <property type="nucleotide sequence ID" value="NZ_BAABRP010000033.1"/>
</dbReference>
<proteinExistence type="predicted"/>
<comment type="caution">
    <text evidence="2">The sequence shown here is derived from an EMBL/GenBank/DDBJ whole genome shotgun (WGS) entry which is preliminary data.</text>
</comment>
<protein>
    <recommendedName>
        <fullName evidence="4">DUF1049 domain-containing protein</fullName>
    </recommendedName>
</protein>
<reference evidence="2 3" key="1">
    <citation type="submission" date="2024-02" db="EMBL/GenBank/DDBJ databases">
        <title>Deinococcus carri NBRC 110142.</title>
        <authorList>
            <person name="Ichikawa N."/>
            <person name="Katano-Makiyama Y."/>
            <person name="Hidaka K."/>
        </authorList>
    </citation>
    <scope>NUCLEOTIDE SEQUENCE [LARGE SCALE GENOMIC DNA]</scope>
    <source>
        <strain evidence="2 3">NBRC 110142</strain>
    </source>
</reference>
<organism evidence="2 3">
    <name type="scientific">Deinococcus carri</name>
    <dbReference type="NCBI Taxonomy" id="1211323"/>
    <lineage>
        <taxon>Bacteria</taxon>
        <taxon>Thermotogati</taxon>
        <taxon>Deinococcota</taxon>
        <taxon>Deinococci</taxon>
        <taxon>Deinococcales</taxon>
        <taxon>Deinococcaceae</taxon>
        <taxon>Deinococcus</taxon>
    </lineage>
</organism>
<evidence type="ECO:0000256" key="1">
    <source>
        <dbReference type="SAM" id="Phobius"/>
    </source>
</evidence>
<dbReference type="EMBL" id="BAABRP010000033">
    <property type="protein sequence ID" value="GAA5515038.1"/>
    <property type="molecule type" value="Genomic_DNA"/>
</dbReference>
<evidence type="ECO:0000313" key="3">
    <source>
        <dbReference type="Proteomes" id="UP001401887"/>
    </source>
</evidence>
<keyword evidence="3" id="KW-1185">Reference proteome</keyword>
<evidence type="ECO:0000313" key="2">
    <source>
        <dbReference type="EMBL" id="GAA5515038.1"/>
    </source>
</evidence>
<keyword evidence="1" id="KW-0812">Transmembrane</keyword>
<gene>
    <name evidence="2" type="ORF">Dcar01_03802</name>
</gene>
<sequence length="85" mass="8595">MGNLNRVLLFFGIVLTGAAGVLLAKSIIEINQLTAAAVGTTSPGLWSQALLLAAGLALVAGFLLGLGLALRTSRRPMSPAGPPRS</sequence>
<accession>A0ABP9WCI8</accession>
<name>A0ABP9WCI8_9DEIO</name>
<keyword evidence="1" id="KW-0472">Membrane</keyword>